<name>A0AAV4Q6A0_9ARAC</name>
<sequence>MLGAYGECKTAKEWWNLRLTVRAKGTEVSILSHRPVYGTWEVFSHVGSLVGCWLGISVWTAFNFFEGLYKSTVKLAFKMRNRSRRLAKTFISPMLPQV</sequence>
<keyword evidence="1" id="KW-0472">Membrane</keyword>
<keyword evidence="1" id="KW-1133">Transmembrane helix</keyword>
<feature type="transmembrane region" description="Helical" evidence="1">
    <location>
        <begin position="42"/>
        <end position="65"/>
    </location>
</feature>
<reference evidence="2 3" key="1">
    <citation type="submission" date="2021-06" db="EMBL/GenBank/DDBJ databases">
        <title>Caerostris darwini draft genome.</title>
        <authorList>
            <person name="Kono N."/>
            <person name="Arakawa K."/>
        </authorList>
    </citation>
    <scope>NUCLEOTIDE SEQUENCE [LARGE SCALE GENOMIC DNA]</scope>
</reference>
<proteinExistence type="predicted"/>
<dbReference type="Gene3D" id="1.10.287.770">
    <property type="entry name" value="YojJ-like"/>
    <property type="match status" value="1"/>
</dbReference>
<accession>A0AAV4Q6A0</accession>
<keyword evidence="1" id="KW-0812">Transmembrane</keyword>
<evidence type="ECO:0000256" key="1">
    <source>
        <dbReference type="SAM" id="Phobius"/>
    </source>
</evidence>
<dbReference type="AlphaFoldDB" id="A0AAV4Q6A0"/>
<dbReference type="Proteomes" id="UP001054837">
    <property type="component" value="Unassembled WGS sequence"/>
</dbReference>
<gene>
    <name evidence="2" type="ORF">CDAR_425871</name>
</gene>
<keyword evidence="3" id="KW-1185">Reference proteome</keyword>
<protein>
    <submittedName>
        <fullName evidence="2">Uncharacterized protein</fullName>
    </submittedName>
</protein>
<organism evidence="2 3">
    <name type="scientific">Caerostris darwini</name>
    <dbReference type="NCBI Taxonomy" id="1538125"/>
    <lineage>
        <taxon>Eukaryota</taxon>
        <taxon>Metazoa</taxon>
        <taxon>Ecdysozoa</taxon>
        <taxon>Arthropoda</taxon>
        <taxon>Chelicerata</taxon>
        <taxon>Arachnida</taxon>
        <taxon>Araneae</taxon>
        <taxon>Araneomorphae</taxon>
        <taxon>Entelegynae</taxon>
        <taxon>Araneoidea</taxon>
        <taxon>Araneidae</taxon>
        <taxon>Caerostris</taxon>
    </lineage>
</organism>
<evidence type="ECO:0000313" key="2">
    <source>
        <dbReference type="EMBL" id="GIY03596.1"/>
    </source>
</evidence>
<evidence type="ECO:0000313" key="3">
    <source>
        <dbReference type="Proteomes" id="UP001054837"/>
    </source>
</evidence>
<comment type="caution">
    <text evidence="2">The sequence shown here is derived from an EMBL/GenBank/DDBJ whole genome shotgun (WGS) entry which is preliminary data.</text>
</comment>
<dbReference type="EMBL" id="BPLQ01003824">
    <property type="protein sequence ID" value="GIY03596.1"/>
    <property type="molecule type" value="Genomic_DNA"/>
</dbReference>